<accession>A0A3N9TM44</accession>
<name>A0A3N9TM44_9VIBR</name>
<proteinExistence type="predicted"/>
<protein>
    <submittedName>
        <fullName evidence="1">Type VI secretion system baseplate subunit TssG</fullName>
    </submittedName>
</protein>
<dbReference type="PANTHER" id="PTHR35564">
    <property type="match status" value="1"/>
</dbReference>
<evidence type="ECO:0000313" key="1">
    <source>
        <dbReference type="EMBL" id="RQW65074.1"/>
    </source>
</evidence>
<dbReference type="Proteomes" id="UP000281112">
    <property type="component" value="Unassembled WGS sequence"/>
</dbReference>
<gene>
    <name evidence="1" type="primary">tssG</name>
    <name evidence="1" type="ORF">EES38_03305</name>
</gene>
<organism evidence="1 2">
    <name type="scientific">Vibrio viridaestus</name>
    <dbReference type="NCBI Taxonomy" id="2487322"/>
    <lineage>
        <taxon>Bacteria</taxon>
        <taxon>Pseudomonadati</taxon>
        <taxon>Pseudomonadota</taxon>
        <taxon>Gammaproteobacteria</taxon>
        <taxon>Vibrionales</taxon>
        <taxon>Vibrionaceae</taxon>
        <taxon>Vibrio</taxon>
    </lineage>
</organism>
<reference evidence="1 2" key="1">
    <citation type="submission" date="2018-11" db="EMBL/GenBank/DDBJ databases">
        <title>Vibrio LJC006 sp. nov., isolated from seawater during the bloom of the enteromorpha.</title>
        <authorList>
            <person name="Liang J."/>
        </authorList>
    </citation>
    <scope>NUCLEOTIDE SEQUENCE [LARGE SCALE GENOMIC DNA]</scope>
    <source>
        <strain evidence="1 2">LJC006</strain>
    </source>
</reference>
<sequence>MGNSDRYSATDIEKDVLGLDNPRSYNFFQLVETIHKFQDWDPESDDWEKFCKLVFSANPSLGFSTSDVTDVEMIDSDRVQVETSFFGLAGANSPLPGFIIEQLIDTENAGLKRPFLDFFNNRMITLIYRMWRKYRYHVRFKPGAEDPFSQQLFALIGLADPRLRSETKVNWAKMLAYSGMLAGRSRSPQVVAGIIGHCFDLDDVSIRQWEKRKINIDASQQFSLGGQNSELGVNTLTGSTAFDCNGKFSICIGGLSRQRFTDFLPTGKDFNALKDLVEFILREQLSYDLELSMNEKDIPDFKLDSSDSLALGWYTFLGKEKAKKNVQIQVRG</sequence>
<evidence type="ECO:0000313" key="2">
    <source>
        <dbReference type="Proteomes" id="UP000281112"/>
    </source>
</evidence>
<dbReference type="RefSeq" id="WP_124935728.1">
    <property type="nucleotide sequence ID" value="NZ_RJVQ01000001.1"/>
</dbReference>
<dbReference type="OrthoDB" id="1523296at2"/>
<dbReference type="EMBL" id="RJVQ01000001">
    <property type="protein sequence ID" value="RQW65074.1"/>
    <property type="molecule type" value="Genomic_DNA"/>
</dbReference>
<dbReference type="InterPro" id="IPR010732">
    <property type="entry name" value="T6SS_TssG-like"/>
</dbReference>
<dbReference type="AlphaFoldDB" id="A0A3N9TM44"/>
<dbReference type="NCBIfam" id="TIGR03347">
    <property type="entry name" value="VI_chp_1"/>
    <property type="match status" value="1"/>
</dbReference>
<dbReference type="PANTHER" id="PTHR35564:SF3">
    <property type="entry name" value="TYPE VI SECRETION SYSTEM BASEPLATE SUBUNIT TSSG"/>
    <property type="match status" value="1"/>
</dbReference>
<dbReference type="Pfam" id="PF06996">
    <property type="entry name" value="T6SS_TssG"/>
    <property type="match status" value="1"/>
</dbReference>
<keyword evidence="2" id="KW-1185">Reference proteome</keyword>
<comment type="caution">
    <text evidence="1">The sequence shown here is derived from an EMBL/GenBank/DDBJ whole genome shotgun (WGS) entry which is preliminary data.</text>
</comment>